<evidence type="ECO:0000313" key="13">
    <source>
        <dbReference type="EMBL" id="CAB3704883.1"/>
    </source>
</evidence>
<evidence type="ECO:0000313" key="15">
    <source>
        <dbReference type="Proteomes" id="UP000235659"/>
    </source>
</evidence>
<sequence>MIDQTLRSLFHALVITALLYGCPCLTSTAIAARAAPLPAKEKRVSPANGAAPVDFPAIVERYGLAVVNISAAAHDQQASAPVLVALDSDDPLSAFFKRAAQQPQESQGNPPGALSGAGSGFIISPDGLILTTAHVVDQATEVTVRLTDRREFKAKVLTVDAQSDVAVIQIDATKLPTVKLGDSSRVRAGEQVLTIGSPERFQNTVTAGLVSATSRTLSDGSNFPFFQTDVSANPDNSGGPLFNRAGEVVGIDVQIYADSDRYPILTFAIPINVANKVRAQLQSQRTTSPGGLGVEVQDVGSGLAVAFALPRPAGALVNSVDPGSPAAASGVKPGDVIVQIGDKTIDRSAELIEEAARLPTGTKSTLRLIRNRRPMTVVLVIGAPVEKADIRQNEGGATDRLGLIMHPLSEAERRTTGLAVGLMVDAVDGPAARAGIRPGDVVLSLNGDLVETQEQVTALEAKAGKAIAVLIQRNNARSFISVDLR</sequence>
<reference evidence="13 16" key="2">
    <citation type="submission" date="2020-04" db="EMBL/GenBank/DDBJ databases">
        <authorList>
            <person name="De Canck E."/>
        </authorList>
    </citation>
    <scope>NUCLEOTIDE SEQUENCE [LARGE SCALE GENOMIC DNA]</scope>
    <source>
        <strain evidence="13 16">LMG 27174</strain>
    </source>
</reference>
<dbReference type="GO" id="GO:0006508">
    <property type="term" value="P:proteolysis"/>
    <property type="evidence" value="ECO:0007669"/>
    <property type="project" value="UniProtKB-KW"/>
</dbReference>
<dbReference type="AlphaFoldDB" id="A0A2N7WJ58"/>
<dbReference type="InterPro" id="IPR001940">
    <property type="entry name" value="Peptidase_S1C"/>
</dbReference>
<dbReference type="InterPro" id="IPR041489">
    <property type="entry name" value="PDZ_6"/>
</dbReference>
<dbReference type="Proteomes" id="UP000235659">
    <property type="component" value="Unassembled WGS sequence"/>
</dbReference>
<keyword evidence="10" id="KW-0346">Stress response</keyword>
<dbReference type="OrthoDB" id="9758917at2"/>
<comment type="catalytic activity">
    <reaction evidence="1">
        <text>Acts on substrates that are at least partially unfolded. The cleavage site P1 residue is normally between a pair of hydrophobic residues, such as Val-|-Val.</text>
        <dbReference type="EC" id="3.4.21.107"/>
    </reaction>
</comment>
<keyword evidence="6" id="KW-0645">Protease</keyword>
<protein>
    <recommendedName>
        <fullName evidence="5">Probable periplasmic serine endoprotease DegP-like</fullName>
        <ecNumber evidence="4">3.4.21.107</ecNumber>
    </recommendedName>
    <alternativeName>
        <fullName evidence="11">Protease Do</fullName>
    </alternativeName>
</protein>
<dbReference type="Proteomes" id="UP000494205">
    <property type="component" value="Unassembled WGS sequence"/>
</dbReference>
<evidence type="ECO:0000256" key="3">
    <source>
        <dbReference type="ARBA" id="ARBA00010541"/>
    </source>
</evidence>
<dbReference type="EMBL" id="CADIJZ010000014">
    <property type="protein sequence ID" value="CAB3704883.1"/>
    <property type="molecule type" value="Genomic_DNA"/>
</dbReference>
<evidence type="ECO:0000256" key="7">
    <source>
        <dbReference type="ARBA" id="ARBA00022764"/>
    </source>
</evidence>
<evidence type="ECO:0000256" key="2">
    <source>
        <dbReference type="ARBA" id="ARBA00004418"/>
    </source>
</evidence>
<feature type="domain" description="PDZ" evidence="12">
    <location>
        <begin position="280"/>
        <end position="374"/>
    </location>
</feature>
<dbReference type="InterPro" id="IPR001478">
    <property type="entry name" value="PDZ"/>
</dbReference>
<dbReference type="EMBL" id="PNXY01000012">
    <property type="protein sequence ID" value="PMS29447.1"/>
    <property type="molecule type" value="Genomic_DNA"/>
</dbReference>
<dbReference type="PRINTS" id="PR00834">
    <property type="entry name" value="PROTEASES2C"/>
</dbReference>
<evidence type="ECO:0000256" key="6">
    <source>
        <dbReference type="ARBA" id="ARBA00022670"/>
    </source>
</evidence>
<evidence type="ECO:0000256" key="4">
    <source>
        <dbReference type="ARBA" id="ARBA00013035"/>
    </source>
</evidence>
<dbReference type="Gene3D" id="2.40.10.120">
    <property type="match status" value="1"/>
</dbReference>
<evidence type="ECO:0000256" key="9">
    <source>
        <dbReference type="ARBA" id="ARBA00022825"/>
    </source>
</evidence>
<organism evidence="13 16">
    <name type="scientific">Paraburkholderia rhynchosiae</name>
    <dbReference type="NCBI Taxonomy" id="487049"/>
    <lineage>
        <taxon>Bacteria</taxon>
        <taxon>Pseudomonadati</taxon>
        <taxon>Pseudomonadota</taxon>
        <taxon>Betaproteobacteria</taxon>
        <taxon>Burkholderiales</taxon>
        <taxon>Burkholderiaceae</taxon>
        <taxon>Paraburkholderia</taxon>
    </lineage>
</organism>
<comment type="similarity">
    <text evidence="3">Belongs to the peptidase S1C family.</text>
</comment>
<dbReference type="SUPFAM" id="SSF50494">
    <property type="entry name" value="Trypsin-like serine proteases"/>
    <property type="match status" value="1"/>
</dbReference>
<evidence type="ECO:0000259" key="12">
    <source>
        <dbReference type="PROSITE" id="PS50106"/>
    </source>
</evidence>
<proteinExistence type="inferred from homology"/>
<dbReference type="PANTHER" id="PTHR22939:SF130">
    <property type="entry name" value="PERIPLASMIC SERINE ENDOPROTEASE DEGP-LIKE-RELATED"/>
    <property type="match status" value="1"/>
</dbReference>
<accession>A0A2N7WJ58</accession>
<dbReference type="SMART" id="SM00228">
    <property type="entry name" value="PDZ"/>
    <property type="match status" value="2"/>
</dbReference>
<dbReference type="SUPFAM" id="SSF50156">
    <property type="entry name" value="PDZ domain-like"/>
    <property type="match status" value="2"/>
</dbReference>
<evidence type="ECO:0000256" key="11">
    <source>
        <dbReference type="ARBA" id="ARBA00032850"/>
    </source>
</evidence>
<name>A0A2N7WJ58_9BURK</name>
<dbReference type="Pfam" id="PF13180">
    <property type="entry name" value="PDZ_2"/>
    <property type="match status" value="1"/>
</dbReference>
<feature type="domain" description="PDZ" evidence="12">
    <location>
        <begin position="387"/>
        <end position="475"/>
    </location>
</feature>
<gene>
    <name evidence="14" type="ORF">C0Z16_17835</name>
    <name evidence="13" type="ORF">LMG27174_03879</name>
</gene>
<evidence type="ECO:0000313" key="16">
    <source>
        <dbReference type="Proteomes" id="UP000494205"/>
    </source>
</evidence>
<dbReference type="EC" id="3.4.21.107" evidence="4"/>
<keyword evidence="9" id="KW-0720">Serine protease</keyword>
<dbReference type="PANTHER" id="PTHR22939">
    <property type="entry name" value="SERINE PROTEASE FAMILY S1C HTRA-RELATED"/>
    <property type="match status" value="1"/>
</dbReference>
<dbReference type="RefSeq" id="WP_102633452.1">
    <property type="nucleotide sequence ID" value="NZ_CADIJZ010000014.1"/>
</dbReference>
<evidence type="ECO:0000256" key="5">
    <source>
        <dbReference type="ARBA" id="ARBA00013958"/>
    </source>
</evidence>
<evidence type="ECO:0000256" key="8">
    <source>
        <dbReference type="ARBA" id="ARBA00022801"/>
    </source>
</evidence>
<dbReference type="Pfam" id="PF17820">
    <property type="entry name" value="PDZ_6"/>
    <property type="match status" value="1"/>
</dbReference>
<keyword evidence="15" id="KW-1185">Reference proteome</keyword>
<keyword evidence="7" id="KW-0574">Periplasm</keyword>
<dbReference type="Pfam" id="PF13365">
    <property type="entry name" value="Trypsin_2"/>
    <property type="match status" value="1"/>
</dbReference>
<dbReference type="PROSITE" id="PS51257">
    <property type="entry name" value="PROKAR_LIPOPROTEIN"/>
    <property type="match status" value="1"/>
</dbReference>
<keyword evidence="8" id="KW-0378">Hydrolase</keyword>
<comment type="subcellular location">
    <subcellularLocation>
        <location evidence="2">Periplasm</location>
    </subcellularLocation>
</comment>
<dbReference type="InterPro" id="IPR036034">
    <property type="entry name" value="PDZ_sf"/>
</dbReference>
<evidence type="ECO:0000313" key="14">
    <source>
        <dbReference type="EMBL" id="PMS29447.1"/>
    </source>
</evidence>
<dbReference type="InterPro" id="IPR009003">
    <property type="entry name" value="Peptidase_S1_PA"/>
</dbReference>
<evidence type="ECO:0000256" key="10">
    <source>
        <dbReference type="ARBA" id="ARBA00023016"/>
    </source>
</evidence>
<dbReference type="GO" id="GO:0004252">
    <property type="term" value="F:serine-type endopeptidase activity"/>
    <property type="evidence" value="ECO:0007669"/>
    <property type="project" value="InterPro"/>
</dbReference>
<evidence type="ECO:0000256" key="1">
    <source>
        <dbReference type="ARBA" id="ARBA00001772"/>
    </source>
</evidence>
<dbReference type="Gene3D" id="2.30.42.10">
    <property type="match status" value="2"/>
</dbReference>
<reference evidence="14 15" key="1">
    <citation type="submission" date="2018-01" db="EMBL/GenBank/DDBJ databases">
        <title>Whole genome analyses suggest that Burkholderia sensu lato contains two further novel genera in the rhizoxinica-symbiotica group Mycetohabitans gen. nov., and Trinickia gen. nov.: implications for the evolution of diazotrophy and nodulation in the Burkholderiaceae.</title>
        <authorList>
            <person name="Estrada-de los Santos P."/>
            <person name="Palmer M."/>
            <person name="Chavez-Ramirez B."/>
            <person name="Beukes C."/>
            <person name="Steenkamp E.T."/>
            <person name="Hirsch A.M."/>
            <person name="Manyaka P."/>
            <person name="Maluk M."/>
            <person name="Lafos M."/>
            <person name="Crook M."/>
            <person name="Gross E."/>
            <person name="Simon M.F."/>
            <person name="Bueno dos Reis Junior F."/>
            <person name="Poole P.S."/>
            <person name="Venter S.N."/>
            <person name="James E.K."/>
        </authorList>
    </citation>
    <scope>NUCLEOTIDE SEQUENCE [LARGE SCALE GENOMIC DNA]</scope>
    <source>
        <strain evidence="14 15">WSM 3937</strain>
    </source>
</reference>
<dbReference type="PROSITE" id="PS50106">
    <property type="entry name" value="PDZ"/>
    <property type="match status" value="2"/>
</dbReference>